<organism evidence="4 5">
    <name type="scientific">Almyronema epifaneia S1</name>
    <dbReference type="NCBI Taxonomy" id="2991925"/>
    <lineage>
        <taxon>Bacteria</taxon>
        <taxon>Bacillati</taxon>
        <taxon>Cyanobacteriota</taxon>
        <taxon>Cyanophyceae</taxon>
        <taxon>Nodosilineales</taxon>
        <taxon>Nodosilineaceae</taxon>
        <taxon>Almyronema</taxon>
        <taxon>Almyronema epifaneia</taxon>
    </lineage>
</organism>
<dbReference type="PANTHER" id="PTHR31350:SF21">
    <property type="entry name" value="F-BOX ONLY PROTEIN 21"/>
    <property type="match status" value="1"/>
</dbReference>
<protein>
    <submittedName>
        <fullName evidence="4">SirB1 family protein</fullName>
    </submittedName>
</protein>
<dbReference type="RefSeq" id="WP_377963558.1">
    <property type="nucleotide sequence ID" value="NZ_JBHZOL010000052.1"/>
</dbReference>
<evidence type="ECO:0000256" key="2">
    <source>
        <dbReference type="PROSITE-ProRule" id="PRU00339"/>
    </source>
</evidence>
<dbReference type="PROSITE" id="PS50005">
    <property type="entry name" value="TPR"/>
    <property type="match status" value="1"/>
</dbReference>
<evidence type="ECO:0000313" key="4">
    <source>
        <dbReference type="EMBL" id="MFE4106106.1"/>
    </source>
</evidence>
<dbReference type="Pfam" id="PF13371">
    <property type="entry name" value="TPR_9"/>
    <property type="match status" value="1"/>
</dbReference>
<accession>A0ABW6ID64</accession>
<dbReference type="SUPFAM" id="SSF48452">
    <property type="entry name" value="TPR-like"/>
    <property type="match status" value="1"/>
</dbReference>
<sequence>MDFPIARQRFYQEIQQPEADINLAAAALYIAQEAYPMLEAEAYLNALEVMAAEARDRLPPEPYPLKIIRAINQYLFEDLRFRGNSQDYYDPQNSFLNDVIDRRTGIPITLALVYLEVAKRLDFPMVGVGMPGHFLIRPAIAEMDVFVDAFDQGAVLFRADCEARLQQIYGKQAVLQDSFLQPVSASAFLARMLTNLKLIYLNRQELEKAIAATDRILLLYPDAIYQQRDRGLLHYQAGQFTAAYRDLTAYVEHAEAQTEDIAQIMRLLERIQPN</sequence>
<dbReference type="InterPro" id="IPR032698">
    <property type="entry name" value="SirB1_N"/>
</dbReference>
<keyword evidence="2" id="KW-0802">TPR repeat</keyword>
<keyword evidence="5" id="KW-1185">Reference proteome</keyword>
<dbReference type="Proteomes" id="UP001600165">
    <property type="component" value="Unassembled WGS sequence"/>
</dbReference>
<dbReference type="Gene3D" id="1.25.40.10">
    <property type="entry name" value="Tetratricopeptide repeat domain"/>
    <property type="match status" value="1"/>
</dbReference>
<evidence type="ECO:0000313" key="5">
    <source>
        <dbReference type="Proteomes" id="UP001600165"/>
    </source>
</evidence>
<feature type="domain" description="Protein SirB1 N-terminal" evidence="3">
    <location>
        <begin position="42"/>
        <end position="193"/>
    </location>
</feature>
<dbReference type="InterPro" id="IPR019734">
    <property type="entry name" value="TPR_rpt"/>
</dbReference>
<dbReference type="EMBL" id="JBHZOL010000052">
    <property type="protein sequence ID" value="MFE4106106.1"/>
    <property type="molecule type" value="Genomic_DNA"/>
</dbReference>
<proteinExistence type="inferred from homology"/>
<evidence type="ECO:0000256" key="1">
    <source>
        <dbReference type="ARBA" id="ARBA00007100"/>
    </source>
</evidence>
<reference evidence="4 5" key="1">
    <citation type="submission" date="2024-10" db="EMBL/GenBank/DDBJ databases">
        <authorList>
            <person name="Ratan Roy A."/>
            <person name="Morales Sandoval P.H."/>
            <person name="De Los Santos Villalobos S."/>
            <person name="Chakraborty S."/>
            <person name="Mukherjee J."/>
        </authorList>
    </citation>
    <scope>NUCLEOTIDE SEQUENCE [LARGE SCALE GENOMIC DNA]</scope>
    <source>
        <strain evidence="4 5">S1</strain>
    </source>
</reference>
<dbReference type="Pfam" id="PF13369">
    <property type="entry name" value="Transglut_core2"/>
    <property type="match status" value="1"/>
</dbReference>
<dbReference type="InterPro" id="IPR011990">
    <property type="entry name" value="TPR-like_helical_dom_sf"/>
</dbReference>
<comment type="similarity">
    <text evidence="1">Belongs to the UPF0162 family.</text>
</comment>
<feature type="repeat" description="TPR" evidence="2">
    <location>
        <begin position="190"/>
        <end position="223"/>
    </location>
</feature>
<gene>
    <name evidence="4" type="ORF">ACFVKH_07460</name>
</gene>
<evidence type="ECO:0000259" key="3">
    <source>
        <dbReference type="Pfam" id="PF13369"/>
    </source>
</evidence>
<comment type="caution">
    <text evidence="4">The sequence shown here is derived from an EMBL/GenBank/DDBJ whole genome shotgun (WGS) entry which is preliminary data.</text>
</comment>
<dbReference type="PANTHER" id="PTHR31350">
    <property type="entry name" value="SI:DKEY-261L7.2"/>
    <property type="match status" value="1"/>
</dbReference>
<name>A0ABW6ID64_9CYAN</name>